<evidence type="ECO:0000256" key="1">
    <source>
        <dbReference type="SAM" id="MobiDB-lite"/>
    </source>
</evidence>
<sequence>MTTASPGESPGPAAAPGHRIGLIGENGTGKTTLLRVLAGVDEPDAGTVVRPPALGSGRGGRAGRSVSPSGQPPLETFS</sequence>
<proteinExistence type="predicted"/>
<keyword evidence="3" id="KW-0067">ATP-binding</keyword>
<dbReference type="RefSeq" id="WP_377509839.1">
    <property type="nucleotide sequence ID" value="NZ_JBHSQS010000006.1"/>
</dbReference>
<name>A0ABW1H4X4_9ACTN</name>
<dbReference type="Proteomes" id="UP001596226">
    <property type="component" value="Unassembled WGS sequence"/>
</dbReference>
<dbReference type="Gene3D" id="3.40.50.300">
    <property type="entry name" value="P-loop containing nucleotide triphosphate hydrolases"/>
    <property type="match status" value="1"/>
</dbReference>
<evidence type="ECO:0000313" key="4">
    <source>
        <dbReference type="Proteomes" id="UP001596226"/>
    </source>
</evidence>
<dbReference type="Pfam" id="PF00005">
    <property type="entry name" value="ABC_tran"/>
    <property type="match status" value="1"/>
</dbReference>
<keyword evidence="3" id="KW-0547">Nucleotide-binding</keyword>
<feature type="domain" description="ABC transporter" evidence="2">
    <location>
        <begin position="15"/>
        <end position="48"/>
    </location>
</feature>
<dbReference type="InterPro" id="IPR003439">
    <property type="entry name" value="ABC_transporter-like_ATP-bd"/>
</dbReference>
<protein>
    <submittedName>
        <fullName evidence="3">ATP-binding cassette domain-containing protein</fullName>
    </submittedName>
</protein>
<dbReference type="EMBL" id="JBHSQS010000006">
    <property type="protein sequence ID" value="MFC5924003.1"/>
    <property type="molecule type" value="Genomic_DNA"/>
</dbReference>
<feature type="compositionally biased region" description="Low complexity" evidence="1">
    <location>
        <begin position="1"/>
        <end position="17"/>
    </location>
</feature>
<dbReference type="SUPFAM" id="SSF52540">
    <property type="entry name" value="P-loop containing nucleoside triphosphate hydrolases"/>
    <property type="match status" value="1"/>
</dbReference>
<evidence type="ECO:0000259" key="2">
    <source>
        <dbReference type="Pfam" id="PF00005"/>
    </source>
</evidence>
<evidence type="ECO:0000313" key="3">
    <source>
        <dbReference type="EMBL" id="MFC5924003.1"/>
    </source>
</evidence>
<feature type="region of interest" description="Disordered" evidence="1">
    <location>
        <begin position="41"/>
        <end position="78"/>
    </location>
</feature>
<accession>A0ABW1H4X4</accession>
<organism evidence="3 4">
    <name type="scientific">Micromonospora vulcania</name>
    <dbReference type="NCBI Taxonomy" id="1441873"/>
    <lineage>
        <taxon>Bacteria</taxon>
        <taxon>Bacillati</taxon>
        <taxon>Actinomycetota</taxon>
        <taxon>Actinomycetes</taxon>
        <taxon>Micromonosporales</taxon>
        <taxon>Micromonosporaceae</taxon>
        <taxon>Micromonospora</taxon>
    </lineage>
</organism>
<dbReference type="GO" id="GO:0005524">
    <property type="term" value="F:ATP binding"/>
    <property type="evidence" value="ECO:0007669"/>
    <property type="project" value="UniProtKB-KW"/>
</dbReference>
<comment type="caution">
    <text evidence="3">The sequence shown here is derived from an EMBL/GenBank/DDBJ whole genome shotgun (WGS) entry which is preliminary data.</text>
</comment>
<keyword evidence="4" id="KW-1185">Reference proteome</keyword>
<reference evidence="4" key="1">
    <citation type="journal article" date="2019" name="Int. J. Syst. Evol. Microbiol.">
        <title>The Global Catalogue of Microorganisms (GCM) 10K type strain sequencing project: providing services to taxonomists for standard genome sequencing and annotation.</title>
        <authorList>
            <consortium name="The Broad Institute Genomics Platform"/>
            <consortium name="The Broad Institute Genome Sequencing Center for Infectious Disease"/>
            <person name="Wu L."/>
            <person name="Ma J."/>
        </authorList>
    </citation>
    <scope>NUCLEOTIDE SEQUENCE [LARGE SCALE GENOMIC DNA]</scope>
    <source>
        <strain evidence="4">CGMCC 4.7144</strain>
    </source>
</reference>
<feature type="region of interest" description="Disordered" evidence="1">
    <location>
        <begin position="1"/>
        <end position="26"/>
    </location>
</feature>
<gene>
    <name evidence="3" type="ORF">ACFQGL_11690</name>
</gene>
<dbReference type="InterPro" id="IPR027417">
    <property type="entry name" value="P-loop_NTPase"/>
</dbReference>